<dbReference type="FunFam" id="3.10.20.90:FF:000026">
    <property type="entry name" value="Mitogen-activated protein kinase kinase kinase 3 isoform 2"/>
    <property type="match status" value="1"/>
</dbReference>
<evidence type="ECO:0000256" key="3">
    <source>
        <dbReference type="ARBA" id="ARBA00022553"/>
    </source>
</evidence>
<evidence type="ECO:0000256" key="6">
    <source>
        <dbReference type="ARBA" id="ARBA00022741"/>
    </source>
</evidence>
<keyword evidence="7" id="KW-0418">Kinase</keyword>
<dbReference type="Gene3D" id="1.10.510.10">
    <property type="entry name" value="Transferase(Phosphotransferase) domain 1"/>
    <property type="match status" value="1"/>
</dbReference>
<dbReference type="InterPro" id="IPR011009">
    <property type="entry name" value="Kinase-like_dom_sf"/>
</dbReference>
<dbReference type="Pfam" id="PF00069">
    <property type="entry name" value="Pkinase"/>
    <property type="match status" value="1"/>
</dbReference>
<evidence type="ECO:0000256" key="8">
    <source>
        <dbReference type="ARBA" id="ARBA00022840"/>
    </source>
</evidence>
<evidence type="ECO:0000259" key="12">
    <source>
        <dbReference type="PROSITE" id="PS50011"/>
    </source>
</evidence>
<dbReference type="PROSITE" id="PS50011">
    <property type="entry name" value="PROTEIN_KINASE_DOM"/>
    <property type="match status" value="1"/>
</dbReference>
<evidence type="ECO:0000256" key="2">
    <source>
        <dbReference type="ARBA" id="ARBA00022527"/>
    </source>
</evidence>
<dbReference type="InterPro" id="IPR000270">
    <property type="entry name" value="PB1_dom"/>
</dbReference>
<dbReference type="CDD" id="cd06625">
    <property type="entry name" value="STKc_MEKK3_like"/>
    <property type="match status" value="1"/>
</dbReference>
<evidence type="ECO:0000313" key="14">
    <source>
        <dbReference type="Proteomes" id="UP000261620"/>
    </source>
</evidence>
<dbReference type="PANTHER" id="PTHR11584">
    <property type="entry name" value="SERINE/THREONINE PROTEIN KINASE"/>
    <property type="match status" value="1"/>
</dbReference>
<dbReference type="GO" id="GO:0005524">
    <property type="term" value="F:ATP binding"/>
    <property type="evidence" value="ECO:0007669"/>
    <property type="project" value="UniProtKB-UniRule"/>
</dbReference>
<dbReference type="GO" id="GO:0004674">
    <property type="term" value="F:protein serine/threonine kinase activity"/>
    <property type="evidence" value="ECO:0007669"/>
    <property type="project" value="UniProtKB-KW"/>
</dbReference>
<reference evidence="13" key="2">
    <citation type="submission" date="2025-09" db="UniProtKB">
        <authorList>
            <consortium name="Ensembl"/>
        </authorList>
    </citation>
    <scope>IDENTIFICATION</scope>
</reference>
<dbReference type="AlphaFoldDB" id="A0A3Q4BNP8"/>
<evidence type="ECO:0000256" key="5">
    <source>
        <dbReference type="ARBA" id="ARBA00022723"/>
    </source>
</evidence>
<feature type="region of interest" description="Disordered" evidence="11">
    <location>
        <begin position="144"/>
        <end position="201"/>
    </location>
</feature>
<evidence type="ECO:0000256" key="7">
    <source>
        <dbReference type="ARBA" id="ARBA00022777"/>
    </source>
</evidence>
<keyword evidence="8 10" id="KW-0067">ATP-binding</keyword>
<keyword evidence="6 10" id="KW-0547">Nucleotide-binding</keyword>
<dbReference type="GO" id="GO:0046872">
    <property type="term" value="F:metal ion binding"/>
    <property type="evidence" value="ECO:0007669"/>
    <property type="project" value="UniProtKB-KW"/>
</dbReference>
<dbReference type="GO" id="GO:0035556">
    <property type="term" value="P:intracellular signal transduction"/>
    <property type="evidence" value="ECO:0007669"/>
    <property type="project" value="UniProtKB-ARBA"/>
</dbReference>
<evidence type="ECO:0000256" key="4">
    <source>
        <dbReference type="ARBA" id="ARBA00022679"/>
    </source>
</evidence>
<sequence length="634" mass="71488">MQALHSIMKDLVALQMTRRQPLLSYDSSKPKTQVHANRQVPYGCICTNRTLRKAVSPQMVWEPFVVLQVYTSAILMFARPVQFDEIQQKVKTVFGQQLDLHYMNNELSIPLRAQDDLDKAVDLLDRSSNMKSIKILLLTQENSNASSPSHHVPCKQVRIKPSQSTGDVSTPYQSSEPRARHLSTGSQNTGRSSPPPGYVPERQQRIARQGSYTSINSEGEFIPETSDQCVLDPWSSAENSVSGSCQSLDSNSDSPSLRKSRMHRAKSYPDNRQECPDRENHVHDRVAGKGGTYPRRYHVSLHHKDHSEGRRTFPRIRRPQGNLFTLVPSRRLLNGSEESLGSWQLVDVQGRLRPQERSVAHKSPSAPKTWRRGKLLGQGAFGRVYLCYDVDTGRELAAKQVHFDPESPETSKEVSALECEIQLLKNLRHERIVQYYGCLRDHNEKTLTIFMEYMPGGSVKDQLKAYGALTENVTRKYTRQILEGMSYLHSNMIVHRDIKGANILRDSAGNVKLGDFGASKRLQTICMSGTGIRSVTGTPYWMSPEVISGEGYGRKADVWSLGCTVVEMLTEKPPWAEYEAMAAIFKIATQPTNPLLPLHISDQARDFVSCIFVEAKLRPSAEELLRHPFSQILC</sequence>
<dbReference type="SMART" id="SM00220">
    <property type="entry name" value="S_TKc"/>
    <property type="match status" value="1"/>
</dbReference>
<dbReference type="FunFam" id="1.10.510.10:FF:000071">
    <property type="entry name" value="Mitogen-activated protein kinase kinase kinase 3 isoform 2"/>
    <property type="match status" value="1"/>
</dbReference>
<evidence type="ECO:0000256" key="1">
    <source>
        <dbReference type="ARBA" id="ARBA00001946"/>
    </source>
</evidence>
<keyword evidence="5" id="KW-0479">Metal-binding</keyword>
<feature type="compositionally biased region" description="Polar residues" evidence="11">
    <location>
        <begin position="161"/>
        <end position="176"/>
    </location>
</feature>
<reference evidence="13" key="1">
    <citation type="submission" date="2025-08" db="UniProtKB">
        <authorList>
            <consortium name="Ensembl"/>
        </authorList>
    </citation>
    <scope>IDENTIFICATION</scope>
</reference>
<evidence type="ECO:0000256" key="9">
    <source>
        <dbReference type="ARBA" id="ARBA00022842"/>
    </source>
</evidence>
<dbReference type="InterPro" id="IPR000719">
    <property type="entry name" value="Prot_kinase_dom"/>
</dbReference>
<keyword evidence="2" id="KW-0723">Serine/threonine-protein kinase</keyword>
<keyword evidence="9" id="KW-0460">Magnesium</keyword>
<name>A0A3Q4BNP8_MOLML</name>
<dbReference type="PROSITE" id="PS00107">
    <property type="entry name" value="PROTEIN_KINASE_ATP"/>
    <property type="match status" value="1"/>
</dbReference>
<dbReference type="Pfam" id="PF00564">
    <property type="entry name" value="PB1"/>
    <property type="match status" value="1"/>
</dbReference>
<accession>A0A3Q4BNP8</accession>
<feature type="compositionally biased region" description="Polar residues" evidence="11">
    <location>
        <begin position="240"/>
        <end position="257"/>
    </location>
</feature>
<feature type="binding site" evidence="10">
    <location>
        <position position="399"/>
    </location>
    <ligand>
        <name>ATP</name>
        <dbReference type="ChEBI" id="CHEBI:30616"/>
    </ligand>
</feature>
<keyword evidence="3" id="KW-0597">Phosphoprotein</keyword>
<protein>
    <recommendedName>
        <fullName evidence="12">Protein kinase domain-containing protein</fullName>
    </recommendedName>
</protein>
<evidence type="ECO:0000256" key="11">
    <source>
        <dbReference type="SAM" id="MobiDB-lite"/>
    </source>
</evidence>
<feature type="domain" description="Protein kinase" evidence="12">
    <location>
        <begin position="370"/>
        <end position="630"/>
    </location>
</feature>
<feature type="compositionally biased region" description="Basic and acidic residues" evidence="11">
    <location>
        <begin position="267"/>
        <end position="287"/>
    </location>
</feature>
<proteinExistence type="predicted"/>
<dbReference type="SUPFAM" id="SSF54277">
    <property type="entry name" value="CAD &amp; PB1 domains"/>
    <property type="match status" value="1"/>
</dbReference>
<keyword evidence="14" id="KW-1185">Reference proteome</keyword>
<dbReference type="Proteomes" id="UP000261620">
    <property type="component" value="Unplaced"/>
</dbReference>
<organism evidence="13 14">
    <name type="scientific">Mola mola</name>
    <name type="common">Ocean sunfish</name>
    <name type="synonym">Tetraodon mola</name>
    <dbReference type="NCBI Taxonomy" id="94237"/>
    <lineage>
        <taxon>Eukaryota</taxon>
        <taxon>Metazoa</taxon>
        <taxon>Chordata</taxon>
        <taxon>Craniata</taxon>
        <taxon>Vertebrata</taxon>
        <taxon>Euteleostomi</taxon>
        <taxon>Actinopterygii</taxon>
        <taxon>Neopterygii</taxon>
        <taxon>Teleostei</taxon>
        <taxon>Neoteleostei</taxon>
        <taxon>Acanthomorphata</taxon>
        <taxon>Eupercaria</taxon>
        <taxon>Tetraodontiformes</taxon>
        <taxon>Molidae</taxon>
        <taxon>Mola</taxon>
    </lineage>
</organism>
<dbReference type="SUPFAM" id="SSF56112">
    <property type="entry name" value="Protein kinase-like (PK-like)"/>
    <property type="match status" value="1"/>
</dbReference>
<evidence type="ECO:0000313" key="13">
    <source>
        <dbReference type="Ensembl" id="ENSMMOP00000022332.1"/>
    </source>
</evidence>
<dbReference type="STRING" id="94237.ENSMMOP00000022332"/>
<dbReference type="OMA" id="SQDRNHQ"/>
<comment type="cofactor">
    <cofactor evidence="1">
        <name>Mg(2+)</name>
        <dbReference type="ChEBI" id="CHEBI:18420"/>
    </cofactor>
</comment>
<dbReference type="SMART" id="SM00666">
    <property type="entry name" value="PB1"/>
    <property type="match status" value="1"/>
</dbReference>
<feature type="compositionally biased region" description="Polar residues" evidence="11">
    <location>
        <begin position="183"/>
        <end position="192"/>
    </location>
</feature>
<dbReference type="PANTHER" id="PTHR11584:SF392">
    <property type="entry name" value="MITOGEN-ACTIVATED PROTEIN KINASE KINASE KINASE 3"/>
    <property type="match status" value="1"/>
</dbReference>
<dbReference type="InterPro" id="IPR017441">
    <property type="entry name" value="Protein_kinase_ATP_BS"/>
</dbReference>
<dbReference type="Gene3D" id="3.10.20.90">
    <property type="entry name" value="Phosphatidylinositol 3-kinase Catalytic Subunit, Chain A, domain 1"/>
    <property type="match status" value="1"/>
</dbReference>
<dbReference type="Ensembl" id="ENSMMOT00000022702.1">
    <property type="protein sequence ID" value="ENSMMOP00000022332.1"/>
    <property type="gene ID" value="ENSMMOG00000016968.1"/>
</dbReference>
<feature type="region of interest" description="Disordered" evidence="11">
    <location>
        <begin position="240"/>
        <end position="294"/>
    </location>
</feature>
<keyword evidence="4" id="KW-0808">Transferase</keyword>
<evidence type="ECO:0000256" key="10">
    <source>
        <dbReference type="PROSITE-ProRule" id="PRU10141"/>
    </source>
</evidence>